<organism evidence="3 4">
    <name type="scientific">Cutibacterium avidum ATCC 25577</name>
    <dbReference type="NCBI Taxonomy" id="997355"/>
    <lineage>
        <taxon>Bacteria</taxon>
        <taxon>Bacillati</taxon>
        <taxon>Actinomycetota</taxon>
        <taxon>Actinomycetes</taxon>
        <taxon>Propionibacteriales</taxon>
        <taxon>Propionibacteriaceae</taxon>
        <taxon>Cutibacterium</taxon>
    </lineage>
</organism>
<evidence type="ECO:0000256" key="2">
    <source>
        <dbReference type="SAM" id="MobiDB-lite"/>
    </source>
</evidence>
<dbReference type="PANTHER" id="PTHR47505">
    <property type="entry name" value="DNA UTILIZATION PROTEIN YHGH"/>
    <property type="match status" value="1"/>
</dbReference>
<dbReference type="PANTHER" id="PTHR47505:SF1">
    <property type="entry name" value="DNA UTILIZATION PROTEIN YHGH"/>
    <property type="match status" value="1"/>
</dbReference>
<keyword evidence="3" id="KW-0328">Glycosyltransferase</keyword>
<feature type="region of interest" description="Disordered" evidence="2">
    <location>
        <begin position="148"/>
        <end position="167"/>
    </location>
</feature>
<dbReference type="Proteomes" id="UP000005332">
    <property type="component" value="Unassembled WGS sequence"/>
</dbReference>
<dbReference type="AlphaFoldDB" id="G4CYW4"/>
<comment type="caution">
    <text evidence="3">The sequence shown here is derived from an EMBL/GenBank/DDBJ whole genome shotgun (WGS) entry which is preliminary data.</text>
</comment>
<dbReference type="GO" id="GO:0004044">
    <property type="term" value="F:amidophosphoribosyltransferase activity"/>
    <property type="evidence" value="ECO:0007669"/>
    <property type="project" value="UniProtKB-EC"/>
</dbReference>
<dbReference type="InterPro" id="IPR051910">
    <property type="entry name" value="ComF/GntX_DNA_util-trans"/>
</dbReference>
<dbReference type="SUPFAM" id="SSF53271">
    <property type="entry name" value="PRTase-like"/>
    <property type="match status" value="1"/>
</dbReference>
<dbReference type="CDD" id="cd06223">
    <property type="entry name" value="PRTases_typeI"/>
    <property type="match status" value="1"/>
</dbReference>
<keyword evidence="4" id="KW-1185">Reference proteome</keyword>
<reference evidence="3 4" key="1">
    <citation type="submission" date="2011-06" db="EMBL/GenBank/DDBJ databases">
        <authorList>
            <person name="Muzny D."/>
            <person name="Qin X."/>
            <person name="Deng J."/>
            <person name="Jiang H."/>
            <person name="Liu Y."/>
            <person name="Qu J."/>
            <person name="Song X.-Z."/>
            <person name="Zhang L."/>
            <person name="Thornton R."/>
            <person name="Coyle M."/>
            <person name="Francisco L."/>
            <person name="Jackson L."/>
            <person name="Javaid M."/>
            <person name="Korchina V."/>
            <person name="Kovar C."/>
            <person name="Mata R."/>
            <person name="Mathew T."/>
            <person name="Ngo R."/>
            <person name="Nguyen L."/>
            <person name="Nguyen N."/>
            <person name="Okwuonu G."/>
            <person name="Ongeri F."/>
            <person name="Pham C."/>
            <person name="Simmons D."/>
            <person name="Wilczek-Boney K."/>
            <person name="Hale W."/>
            <person name="Jakkamsetti A."/>
            <person name="Pham P."/>
            <person name="Ruth R."/>
            <person name="San Lucas F."/>
            <person name="Warren J."/>
            <person name="Zhang J."/>
            <person name="Zhao Z."/>
            <person name="Zhou C."/>
            <person name="Zhu D."/>
            <person name="Lee S."/>
            <person name="Bess C."/>
            <person name="Blankenburg K."/>
            <person name="Forbes L."/>
            <person name="Fu Q."/>
            <person name="Gubbala S."/>
            <person name="Hirani K."/>
            <person name="Jayaseelan J.C."/>
            <person name="Lara F."/>
            <person name="Munidasa M."/>
            <person name="Palculict T."/>
            <person name="Patil S."/>
            <person name="Pu L.-L."/>
            <person name="Saada N."/>
            <person name="Tang L."/>
            <person name="Weissenberger G."/>
            <person name="Zhu Y."/>
            <person name="Hemphill L."/>
            <person name="Shang Y."/>
            <person name="Youmans B."/>
            <person name="Ayvaz T."/>
            <person name="Ross M."/>
            <person name="Santibanez J."/>
            <person name="Aqrawi P."/>
            <person name="Gross S."/>
            <person name="Joshi V."/>
            <person name="Fowler G."/>
            <person name="Nazareth L."/>
            <person name="Reid J."/>
            <person name="Worley K."/>
            <person name="Petrosino J."/>
            <person name="Highlander S."/>
            <person name="Gibbs R."/>
        </authorList>
    </citation>
    <scope>NUCLEOTIDE SEQUENCE [LARGE SCALE GENOMIC DNA]</scope>
    <source>
        <strain evidence="3 4">ATCC 25577</strain>
    </source>
</reference>
<evidence type="ECO:0000313" key="3">
    <source>
        <dbReference type="EMBL" id="EGY76683.1"/>
    </source>
</evidence>
<comment type="similarity">
    <text evidence="1">Belongs to the ComF/GntX family.</text>
</comment>
<dbReference type="Gene3D" id="3.40.50.2020">
    <property type="match status" value="1"/>
</dbReference>
<keyword evidence="3" id="KW-0808">Transferase</keyword>
<dbReference type="EMBL" id="AGBA01000015">
    <property type="protein sequence ID" value="EGY76683.1"/>
    <property type="molecule type" value="Genomic_DNA"/>
</dbReference>
<gene>
    <name evidence="3" type="primary">purF2</name>
    <name evidence="3" type="ORF">HMPREF9153_1636</name>
</gene>
<dbReference type="EC" id="2.4.2.14" evidence="3"/>
<proteinExistence type="inferred from homology"/>
<dbReference type="InterPro" id="IPR000836">
    <property type="entry name" value="PRTase_dom"/>
</dbReference>
<evidence type="ECO:0000256" key="1">
    <source>
        <dbReference type="ARBA" id="ARBA00008007"/>
    </source>
</evidence>
<sequence length="212" mass="22211">MDSLADLLLGACCPGCGEPGVGLCEACRSAINPTPRVIVDGPPPVIACMGYHGPVPGIVTAHKDRGAAWLTDELGHWLAHGLAPAIAAAPGHVDVVPVPSTARAVRRRGADHAADMTRSALRTLDVSNASLAQVLHRTRRVADQLEVRHEDRGANQRGSMRAPTGEGDVILVDDVRTSGATIDEACRALGWSGRRVLSVVVLADAATPLRWP</sequence>
<dbReference type="InterPro" id="IPR029057">
    <property type="entry name" value="PRTase-like"/>
</dbReference>
<dbReference type="HOGENOM" id="CLU_054549_3_1_11"/>
<accession>G4CYW4</accession>
<evidence type="ECO:0000313" key="4">
    <source>
        <dbReference type="Proteomes" id="UP000005332"/>
    </source>
</evidence>
<protein>
    <submittedName>
        <fullName evidence="3">Amidophosphoribosyltransferase</fullName>
        <ecNumber evidence="3">2.4.2.14</ecNumber>
    </submittedName>
</protein>
<dbReference type="PATRIC" id="fig|997355.3.peg.1610"/>
<name>G4CYW4_9ACTN</name>